<sequence>MGEKSTREIFFPELYFRTGGRRIDFVILISTKTILSTEKGRDKFANFLDQLEDMGMDLEYTSHSKDEDLAFIKIHVPHAILEDFADATNIDLVFKTPSLPLVHKLNMSKCLRTALSYNDERSPIYYRAKETIGRKKAKK</sequence>
<dbReference type="InterPro" id="IPR032394">
    <property type="entry name" value="Anoct_dimer"/>
</dbReference>
<proteinExistence type="predicted"/>
<dbReference type="Proteomes" id="UP001516400">
    <property type="component" value="Unassembled WGS sequence"/>
</dbReference>
<reference evidence="2 3" key="1">
    <citation type="journal article" date="2021" name="BMC Biol.">
        <title>Horizontally acquired antibacterial genes associated with adaptive radiation of ladybird beetles.</title>
        <authorList>
            <person name="Li H.S."/>
            <person name="Tang X.F."/>
            <person name="Huang Y.H."/>
            <person name="Xu Z.Y."/>
            <person name="Chen M.L."/>
            <person name="Du X.Y."/>
            <person name="Qiu B.Y."/>
            <person name="Chen P.T."/>
            <person name="Zhang W."/>
            <person name="Slipinski A."/>
            <person name="Escalona H.E."/>
            <person name="Waterhouse R.M."/>
            <person name="Zwick A."/>
            <person name="Pang H."/>
        </authorList>
    </citation>
    <scope>NUCLEOTIDE SEQUENCE [LARGE SCALE GENOMIC DNA]</scope>
    <source>
        <strain evidence="2">SYSU2018</strain>
    </source>
</reference>
<evidence type="ECO:0000313" key="2">
    <source>
        <dbReference type="EMBL" id="KAL3277536.1"/>
    </source>
</evidence>
<dbReference type="Pfam" id="PF16178">
    <property type="entry name" value="Anoct_dimer"/>
    <property type="match status" value="1"/>
</dbReference>
<protein>
    <recommendedName>
        <fullName evidence="1">Anoctamin dimerisation domain-containing protein</fullName>
    </recommendedName>
</protein>
<evidence type="ECO:0000313" key="3">
    <source>
        <dbReference type="Proteomes" id="UP001516400"/>
    </source>
</evidence>
<gene>
    <name evidence="2" type="ORF">HHI36_012880</name>
</gene>
<keyword evidence="3" id="KW-1185">Reference proteome</keyword>
<comment type="caution">
    <text evidence="2">The sequence shown here is derived from an EMBL/GenBank/DDBJ whole genome shotgun (WGS) entry which is preliminary data.</text>
</comment>
<dbReference type="EMBL" id="JABFTP020000103">
    <property type="protein sequence ID" value="KAL3277536.1"/>
    <property type="molecule type" value="Genomic_DNA"/>
</dbReference>
<accession>A0ABD2NFG5</accession>
<feature type="domain" description="Anoctamin dimerisation" evidence="1">
    <location>
        <begin position="15"/>
        <end position="96"/>
    </location>
</feature>
<dbReference type="AlphaFoldDB" id="A0ABD2NFG5"/>
<organism evidence="2 3">
    <name type="scientific">Cryptolaemus montrouzieri</name>
    <dbReference type="NCBI Taxonomy" id="559131"/>
    <lineage>
        <taxon>Eukaryota</taxon>
        <taxon>Metazoa</taxon>
        <taxon>Ecdysozoa</taxon>
        <taxon>Arthropoda</taxon>
        <taxon>Hexapoda</taxon>
        <taxon>Insecta</taxon>
        <taxon>Pterygota</taxon>
        <taxon>Neoptera</taxon>
        <taxon>Endopterygota</taxon>
        <taxon>Coleoptera</taxon>
        <taxon>Polyphaga</taxon>
        <taxon>Cucujiformia</taxon>
        <taxon>Coccinelloidea</taxon>
        <taxon>Coccinellidae</taxon>
        <taxon>Scymninae</taxon>
        <taxon>Scymnini</taxon>
        <taxon>Cryptolaemus</taxon>
    </lineage>
</organism>
<name>A0ABD2NFG5_9CUCU</name>
<evidence type="ECO:0000259" key="1">
    <source>
        <dbReference type="Pfam" id="PF16178"/>
    </source>
</evidence>